<feature type="region of interest" description="Disordered" evidence="1">
    <location>
        <begin position="88"/>
        <end position="144"/>
    </location>
</feature>
<keyword evidence="4" id="KW-1185">Reference proteome</keyword>
<evidence type="ECO:0000256" key="2">
    <source>
        <dbReference type="SAM" id="SignalP"/>
    </source>
</evidence>
<feature type="compositionally biased region" description="Basic residues" evidence="1">
    <location>
        <begin position="94"/>
        <end position="109"/>
    </location>
</feature>
<sequence>MKYIVLVLLLTIMAICVGVDCIRVSEVLSARVRDRNGHKLSWYRRRDRGARRWLRPSRYSGGGYYYRRDNRGYRNRFPFRFENGKLVRNPVRTRAPRRNPRVRNPRNPRGRNPGTARPNVIPAAAVTNPSNRPKRVESSRRPSN</sequence>
<feature type="compositionally biased region" description="Basic and acidic residues" evidence="1">
    <location>
        <begin position="134"/>
        <end position="144"/>
    </location>
</feature>
<feature type="compositionally biased region" description="Low complexity" evidence="1">
    <location>
        <begin position="110"/>
        <end position="119"/>
    </location>
</feature>
<accession>A0AAW2ZSB8</accession>
<dbReference type="Proteomes" id="UP001431209">
    <property type="component" value="Unassembled WGS sequence"/>
</dbReference>
<feature type="chain" id="PRO_5043531362" evidence="2">
    <location>
        <begin position="22"/>
        <end position="144"/>
    </location>
</feature>
<keyword evidence="2" id="KW-0732">Signal</keyword>
<dbReference type="AlphaFoldDB" id="A0AAW2ZSB8"/>
<protein>
    <submittedName>
        <fullName evidence="3">Polyribonucleotide nucleotidyltransferase</fullName>
    </submittedName>
</protein>
<evidence type="ECO:0000313" key="3">
    <source>
        <dbReference type="EMBL" id="KAL0491624.1"/>
    </source>
</evidence>
<feature type="signal peptide" evidence="2">
    <location>
        <begin position="1"/>
        <end position="21"/>
    </location>
</feature>
<organism evidence="3 4">
    <name type="scientific">Acrasis kona</name>
    <dbReference type="NCBI Taxonomy" id="1008807"/>
    <lineage>
        <taxon>Eukaryota</taxon>
        <taxon>Discoba</taxon>
        <taxon>Heterolobosea</taxon>
        <taxon>Tetramitia</taxon>
        <taxon>Eutetramitia</taxon>
        <taxon>Acrasidae</taxon>
        <taxon>Acrasis</taxon>
    </lineage>
</organism>
<name>A0AAW2ZSB8_9EUKA</name>
<comment type="caution">
    <text evidence="3">The sequence shown here is derived from an EMBL/GenBank/DDBJ whole genome shotgun (WGS) entry which is preliminary data.</text>
</comment>
<evidence type="ECO:0000256" key="1">
    <source>
        <dbReference type="SAM" id="MobiDB-lite"/>
    </source>
</evidence>
<reference evidence="3 4" key="1">
    <citation type="submission" date="2024-03" db="EMBL/GenBank/DDBJ databases">
        <title>The Acrasis kona genome and developmental transcriptomes reveal deep origins of eukaryotic multicellular pathways.</title>
        <authorList>
            <person name="Sheikh S."/>
            <person name="Fu C.-J."/>
            <person name="Brown M.W."/>
            <person name="Baldauf S.L."/>
        </authorList>
    </citation>
    <scope>NUCLEOTIDE SEQUENCE [LARGE SCALE GENOMIC DNA]</scope>
    <source>
        <strain evidence="3 4">ATCC MYA-3509</strain>
    </source>
</reference>
<gene>
    <name evidence="3" type="ORF">AKO1_010312</name>
</gene>
<dbReference type="EMBL" id="JAOPGA020001833">
    <property type="protein sequence ID" value="KAL0491624.1"/>
    <property type="molecule type" value="Genomic_DNA"/>
</dbReference>
<evidence type="ECO:0000313" key="4">
    <source>
        <dbReference type="Proteomes" id="UP001431209"/>
    </source>
</evidence>
<proteinExistence type="predicted"/>